<dbReference type="AlphaFoldDB" id="A0A5C6P2Y9"/>
<evidence type="ECO:0000313" key="2">
    <source>
        <dbReference type="Proteomes" id="UP000324091"/>
    </source>
</evidence>
<accession>A0A5C6P2Y9</accession>
<comment type="caution">
    <text evidence="1">The sequence shown here is derived from an EMBL/GenBank/DDBJ whole genome shotgun (WGS) entry which is preliminary data.</text>
</comment>
<dbReference type="GO" id="GO:0008286">
    <property type="term" value="P:insulin receptor signaling pathway"/>
    <property type="evidence" value="ECO:0007669"/>
    <property type="project" value="TreeGrafter"/>
</dbReference>
<dbReference type="PANTHER" id="PTHR14435:SF2">
    <property type="entry name" value="ZINC FINGER PROTEIN 106"/>
    <property type="match status" value="1"/>
</dbReference>
<evidence type="ECO:0000313" key="1">
    <source>
        <dbReference type="EMBL" id="TWW72530.1"/>
    </source>
</evidence>
<dbReference type="EMBL" id="RHFK02000008">
    <property type="protein sequence ID" value="TWW72530.1"/>
    <property type="molecule type" value="Genomic_DNA"/>
</dbReference>
<proteinExistence type="predicted"/>
<sequence length="94" mass="10443">MGATGDNGCYRGQRVLQVTTGATGDDGCYRGQRVLQVTTGATGDNGCYSNGLSHKMERNRKCILCETVHASKQEMDEHMRSMLHHRELEKLKGR</sequence>
<dbReference type="InterPro" id="IPR042622">
    <property type="entry name" value="Znf106"/>
</dbReference>
<reference evidence="1 2" key="1">
    <citation type="submission" date="2019-04" db="EMBL/GenBank/DDBJ databases">
        <title>Chromosome genome assembly for Takifugu flavidus.</title>
        <authorList>
            <person name="Xiao S."/>
        </authorList>
    </citation>
    <scope>NUCLEOTIDE SEQUENCE [LARGE SCALE GENOMIC DNA]</scope>
    <source>
        <strain evidence="1">HTHZ2018</strain>
        <tissue evidence="1">Muscle</tissue>
    </source>
</reference>
<keyword evidence="2" id="KW-1185">Reference proteome</keyword>
<gene>
    <name evidence="1" type="ORF">D4764_16G0010270</name>
</gene>
<dbReference type="GO" id="GO:0016020">
    <property type="term" value="C:membrane"/>
    <property type="evidence" value="ECO:0007669"/>
    <property type="project" value="TreeGrafter"/>
</dbReference>
<dbReference type="GO" id="GO:0003723">
    <property type="term" value="F:RNA binding"/>
    <property type="evidence" value="ECO:0007669"/>
    <property type="project" value="InterPro"/>
</dbReference>
<protein>
    <submittedName>
        <fullName evidence="1">Zinc finger protein 106</fullName>
    </submittedName>
</protein>
<organism evidence="1 2">
    <name type="scientific">Takifugu flavidus</name>
    <name type="common">sansaifugu</name>
    <dbReference type="NCBI Taxonomy" id="433684"/>
    <lineage>
        <taxon>Eukaryota</taxon>
        <taxon>Metazoa</taxon>
        <taxon>Chordata</taxon>
        <taxon>Craniata</taxon>
        <taxon>Vertebrata</taxon>
        <taxon>Euteleostomi</taxon>
        <taxon>Actinopterygii</taxon>
        <taxon>Neopterygii</taxon>
        <taxon>Teleostei</taxon>
        <taxon>Neoteleostei</taxon>
        <taxon>Acanthomorphata</taxon>
        <taxon>Eupercaria</taxon>
        <taxon>Tetraodontiformes</taxon>
        <taxon>Tetradontoidea</taxon>
        <taxon>Tetraodontidae</taxon>
        <taxon>Takifugu</taxon>
    </lineage>
</organism>
<dbReference type="GO" id="GO:0017124">
    <property type="term" value="F:SH3 domain binding"/>
    <property type="evidence" value="ECO:0007669"/>
    <property type="project" value="TreeGrafter"/>
</dbReference>
<dbReference type="Proteomes" id="UP000324091">
    <property type="component" value="Chromosome 16"/>
</dbReference>
<name>A0A5C6P2Y9_9TELE</name>
<dbReference type="PANTHER" id="PTHR14435">
    <property type="entry name" value="ZINC FINGER PROTEIN 106"/>
    <property type="match status" value="1"/>
</dbReference>
<dbReference type="GO" id="GO:0005829">
    <property type="term" value="C:cytosol"/>
    <property type="evidence" value="ECO:0007669"/>
    <property type="project" value="TreeGrafter"/>
</dbReference>